<reference evidence="2 3" key="1">
    <citation type="submission" date="2016-10" db="EMBL/GenBank/DDBJ databases">
        <authorList>
            <person name="de Groot N.N."/>
        </authorList>
    </citation>
    <scope>NUCLEOTIDE SEQUENCE [LARGE SCALE GENOMIC DNA]</scope>
    <source>
        <strain evidence="2">MBHS1</strain>
    </source>
</reference>
<organism evidence="2 3">
    <name type="scientific">Candidatus Venteria ishoeyi</name>
    <dbReference type="NCBI Taxonomy" id="1899563"/>
    <lineage>
        <taxon>Bacteria</taxon>
        <taxon>Pseudomonadati</taxon>
        <taxon>Pseudomonadota</taxon>
        <taxon>Gammaproteobacteria</taxon>
        <taxon>Thiotrichales</taxon>
        <taxon>Thiotrichaceae</taxon>
        <taxon>Venteria</taxon>
    </lineage>
</organism>
<protein>
    <submittedName>
        <fullName evidence="2">Uncharacterized protein</fullName>
    </submittedName>
</protein>
<sequence length="224" mass="24585">MVLATAALLLVACGGNQNTNKEVKEDVAEVAELVKILPDDFDAKAGEYVGKEVQVVGTIVHVCAHGGKRMFVFGEDSDLRVKITADDEMAAFNTEWEGSEVAVVGVVDEFRIDEEYLATWQAEIEEKIATGDMEHSDEDEGLHTGEDGHEQATPEDELAQIDGLRNEIAESGTDHLSYYSISCKSFEVMEFDGDSEDHEHSEGEATENHEHSEGDGHDHDGHNH</sequence>
<feature type="compositionally biased region" description="Basic and acidic residues" evidence="1">
    <location>
        <begin position="141"/>
        <end position="152"/>
    </location>
</feature>
<accession>A0A1H6F8F7</accession>
<evidence type="ECO:0000256" key="1">
    <source>
        <dbReference type="SAM" id="MobiDB-lite"/>
    </source>
</evidence>
<dbReference type="OrthoDB" id="1118652at2"/>
<dbReference type="EMBL" id="FMSV02000194">
    <property type="protein sequence ID" value="SEH05324.1"/>
    <property type="molecule type" value="Genomic_DNA"/>
</dbReference>
<evidence type="ECO:0000313" key="3">
    <source>
        <dbReference type="Proteomes" id="UP000236724"/>
    </source>
</evidence>
<dbReference type="AlphaFoldDB" id="A0A1H6F8F7"/>
<keyword evidence="3" id="KW-1185">Reference proteome</keyword>
<evidence type="ECO:0000313" key="2">
    <source>
        <dbReference type="EMBL" id="SEH05324.1"/>
    </source>
</evidence>
<proteinExistence type="predicted"/>
<dbReference type="Proteomes" id="UP000236724">
    <property type="component" value="Unassembled WGS sequence"/>
</dbReference>
<gene>
    <name evidence="2" type="ORF">MBHS_01177</name>
</gene>
<name>A0A1H6F8F7_9GAMM</name>
<feature type="compositionally biased region" description="Basic and acidic residues" evidence="1">
    <location>
        <begin position="197"/>
        <end position="224"/>
    </location>
</feature>
<feature type="region of interest" description="Disordered" evidence="1">
    <location>
        <begin position="190"/>
        <end position="224"/>
    </location>
</feature>
<feature type="region of interest" description="Disordered" evidence="1">
    <location>
        <begin position="133"/>
        <end position="154"/>
    </location>
</feature>